<evidence type="ECO:0000313" key="1">
    <source>
        <dbReference type="EMBL" id="KAJ9063795.1"/>
    </source>
</evidence>
<organism evidence="1 2">
    <name type="scientific">Entomophthora muscae</name>
    <dbReference type="NCBI Taxonomy" id="34485"/>
    <lineage>
        <taxon>Eukaryota</taxon>
        <taxon>Fungi</taxon>
        <taxon>Fungi incertae sedis</taxon>
        <taxon>Zoopagomycota</taxon>
        <taxon>Entomophthoromycotina</taxon>
        <taxon>Entomophthoromycetes</taxon>
        <taxon>Entomophthorales</taxon>
        <taxon>Entomophthoraceae</taxon>
        <taxon>Entomophthora</taxon>
    </lineage>
</organism>
<sequence>MKVSFIFHSVGTALASIQTSEVLEILENKGFTPTNIGVDAVATDYSLKQNSSDTINEAIHYASYAGATACSLKKLKRWNCNHCKKLGNVTLGAIIQDPRFDTLAIVTTNFTRKEIVLTFRGTSNLKNWIQDFKLFPTDFPWVKLARVHTGFKECSDGLASKYLFQAKRLLQQPEFNIVVTGHSLGGAIAVLAALRIQSALGLRWSRLKVFTYGEPRIGNAYFANYVNSLPLYIIRVVNENDLIPHLPPSSLDYVHHHTELYINHGVARLCTRKTSEDPTCALSRFKSLALEAHGAVLGISIAKEACF</sequence>
<dbReference type="Proteomes" id="UP001165960">
    <property type="component" value="Unassembled WGS sequence"/>
</dbReference>
<name>A0ACC2SN89_9FUNG</name>
<keyword evidence="2" id="KW-1185">Reference proteome</keyword>
<comment type="caution">
    <text evidence="1">The sequence shown here is derived from an EMBL/GenBank/DDBJ whole genome shotgun (WGS) entry which is preliminary data.</text>
</comment>
<evidence type="ECO:0000313" key="2">
    <source>
        <dbReference type="Proteomes" id="UP001165960"/>
    </source>
</evidence>
<dbReference type="EMBL" id="QTSX02004646">
    <property type="protein sequence ID" value="KAJ9063795.1"/>
    <property type="molecule type" value="Genomic_DNA"/>
</dbReference>
<proteinExistence type="predicted"/>
<protein>
    <submittedName>
        <fullName evidence="1">Uncharacterized protein</fullName>
    </submittedName>
</protein>
<gene>
    <name evidence="1" type="ORF">DSO57_1037144</name>
</gene>
<reference evidence="1" key="1">
    <citation type="submission" date="2022-04" db="EMBL/GenBank/DDBJ databases">
        <title>Genome of the entomopathogenic fungus Entomophthora muscae.</title>
        <authorList>
            <person name="Elya C."/>
            <person name="Lovett B.R."/>
            <person name="Lee E."/>
            <person name="Macias A.M."/>
            <person name="Hajek A.E."/>
            <person name="De Bivort B.L."/>
            <person name="Kasson M.T."/>
            <person name="De Fine Licht H.H."/>
            <person name="Stajich J.E."/>
        </authorList>
    </citation>
    <scope>NUCLEOTIDE SEQUENCE</scope>
    <source>
        <strain evidence="1">Berkeley</strain>
    </source>
</reference>
<accession>A0ACC2SN89</accession>